<evidence type="ECO:0000313" key="2">
    <source>
        <dbReference type="Proteomes" id="UP000886998"/>
    </source>
</evidence>
<dbReference type="EMBL" id="BMAV01024467">
    <property type="protein sequence ID" value="GFS33336.1"/>
    <property type="molecule type" value="Genomic_DNA"/>
</dbReference>
<dbReference type="OrthoDB" id="6471000at2759"/>
<keyword evidence="2" id="KW-1185">Reference proteome</keyword>
<organism evidence="1 2">
    <name type="scientific">Trichonephila inaurata madagascariensis</name>
    <dbReference type="NCBI Taxonomy" id="2747483"/>
    <lineage>
        <taxon>Eukaryota</taxon>
        <taxon>Metazoa</taxon>
        <taxon>Ecdysozoa</taxon>
        <taxon>Arthropoda</taxon>
        <taxon>Chelicerata</taxon>
        <taxon>Arachnida</taxon>
        <taxon>Araneae</taxon>
        <taxon>Araneomorphae</taxon>
        <taxon>Entelegynae</taxon>
        <taxon>Araneoidea</taxon>
        <taxon>Nephilidae</taxon>
        <taxon>Trichonephila</taxon>
        <taxon>Trichonephila inaurata</taxon>
    </lineage>
</organism>
<name>A0A8X6K9I9_9ARAC</name>
<dbReference type="Proteomes" id="UP000886998">
    <property type="component" value="Unassembled WGS sequence"/>
</dbReference>
<proteinExistence type="predicted"/>
<gene>
    <name evidence="1" type="ORF">TNIN_180951</name>
</gene>
<protein>
    <submittedName>
        <fullName evidence="1">Uncharacterized protein</fullName>
    </submittedName>
</protein>
<evidence type="ECO:0000313" key="1">
    <source>
        <dbReference type="EMBL" id="GFS33336.1"/>
    </source>
</evidence>
<comment type="caution">
    <text evidence="1">The sequence shown here is derived from an EMBL/GenBank/DDBJ whole genome shotgun (WGS) entry which is preliminary data.</text>
</comment>
<dbReference type="AlphaFoldDB" id="A0A8X6K9I9"/>
<sequence>MNFEIKRFFKKKGVEKVTFQHRLRDDCSVSQAELLCIKLAMKLIKDTLHQGGTLYFLIYTDSLSSIPILRNIPSTENLLWRFRPYCTTSKIVHPLFLCSGPELKFRQ</sequence>
<accession>A0A8X6K9I9</accession>
<reference evidence="1" key="1">
    <citation type="submission" date="2020-08" db="EMBL/GenBank/DDBJ databases">
        <title>Multicomponent nature underlies the extraordinary mechanical properties of spider dragline silk.</title>
        <authorList>
            <person name="Kono N."/>
            <person name="Nakamura H."/>
            <person name="Mori M."/>
            <person name="Yoshida Y."/>
            <person name="Ohtoshi R."/>
            <person name="Malay A.D."/>
            <person name="Moran D.A.P."/>
            <person name="Tomita M."/>
            <person name="Numata K."/>
            <person name="Arakawa K."/>
        </authorList>
    </citation>
    <scope>NUCLEOTIDE SEQUENCE</scope>
</reference>